<evidence type="ECO:0000313" key="2">
    <source>
        <dbReference type="Proteomes" id="UP000256220"/>
    </source>
</evidence>
<dbReference type="Proteomes" id="UP000256220">
    <property type="component" value="Unassembled WGS sequence"/>
</dbReference>
<keyword evidence="2" id="KW-1185">Reference proteome</keyword>
<dbReference type="AlphaFoldDB" id="A0A2P2FJ81"/>
<organism evidence="1 2">
    <name type="scientific">Amycolatopsis lurida NRRL 2430</name>
    <dbReference type="NCBI Taxonomy" id="1460371"/>
    <lineage>
        <taxon>Bacteria</taxon>
        <taxon>Bacillati</taxon>
        <taxon>Actinomycetota</taxon>
        <taxon>Actinomycetes</taxon>
        <taxon>Pseudonocardiales</taxon>
        <taxon>Pseudonocardiaceae</taxon>
        <taxon>Amycolatopsis</taxon>
    </lineage>
</organism>
<dbReference type="EMBL" id="JFBM01000039">
    <property type="protein sequence ID" value="KFU76790.1"/>
    <property type="molecule type" value="Genomic_DNA"/>
</dbReference>
<sequence>MSGVATDRNGDGRIDIYLEETRRELDALSAAGSGFQTKWAPLRGTIEELTKQLGGGKMGEMFQDCKTNTPLLLKSADSVAVNYGNVATNGRTGANVYEDGQTEATRVLGT</sequence>
<name>A0A2P2FJ81_AMYLU</name>
<reference evidence="1 2" key="1">
    <citation type="journal article" date="2014" name="Genome Announc.">
        <title>Draft Genome Sequence of Amycolatopsis lurida NRRL 2430, Producer of the Glycopeptide Family Antibiotic Ristocetin.</title>
        <authorList>
            <person name="Kwun M.J."/>
            <person name="Hong H.J."/>
        </authorList>
    </citation>
    <scope>NUCLEOTIDE SEQUENCE [LARGE SCALE GENOMIC DNA]</scope>
    <source>
        <strain evidence="1 2">NRRL 2430</strain>
    </source>
</reference>
<accession>A0A2P2FJ81</accession>
<comment type="caution">
    <text evidence="1">The sequence shown here is derived from an EMBL/GenBank/DDBJ whole genome shotgun (WGS) entry which is preliminary data.</text>
</comment>
<proteinExistence type="predicted"/>
<gene>
    <name evidence="1" type="ORF">BB31_33980</name>
</gene>
<protein>
    <submittedName>
        <fullName evidence="1">Uncharacterized protein</fullName>
    </submittedName>
</protein>
<evidence type="ECO:0000313" key="1">
    <source>
        <dbReference type="EMBL" id="KFU76790.1"/>
    </source>
</evidence>